<evidence type="ECO:0000313" key="10">
    <source>
        <dbReference type="EMBL" id="SHH91531.1"/>
    </source>
</evidence>
<accession>A0A1M5WVL1</accession>
<name>A0A1M5WVL1_9BACT</name>
<dbReference type="GO" id="GO:0006412">
    <property type="term" value="P:translation"/>
    <property type="evidence" value="ECO:0007669"/>
    <property type="project" value="UniProtKB-UniRule"/>
</dbReference>
<keyword evidence="8" id="KW-0175">Coiled coil</keyword>
<dbReference type="Proteomes" id="UP000184139">
    <property type="component" value="Unassembled WGS sequence"/>
</dbReference>
<dbReference type="GO" id="GO:0003735">
    <property type="term" value="F:structural constituent of ribosome"/>
    <property type="evidence" value="ECO:0007669"/>
    <property type="project" value="InterPro"/>
</dbReference>
<dbReference type="AlphaFoldDB" id="A0A1M5WVL1"/>
<evidence type="ECO:0000259" key="9">
    <source>
        <dbReference type="PROSITE" id="PS00651"/>
    </source>
</evidence>
<dbReference type="InterPro" id="IPR020070">
    <property type="entry name" value="Ribosomal_bL9_N"/>
</dbReference>
<organism evidence="10 11">
    <name type="scientific">Desulfofustis glycolicus DSM 9705</name>
    <dbReference type="NCBI Taxonomy" id="1121409"/>
    <lineage>
        <taxon>Bacteria</taxon>
        <taxon>Pseudomonadati</taxon>
        <taxon>Thermodesulfobacteriota</taxon>
        <taxon>Desulfobulbia</taxon>
        <taxon>Desulfobulbales</taxon>
        <taxon>Desulfocapsaceae</taxon>
        <taxon>Desulfofustis</taxon>
    </lineage>
</organism>
<dbReference type="InterPro" id="IPR009027">
    <property type="entry name" value="Ribosomal_bL9/RNase_H1_N"/>
</dbReference>
<dbReference type="PANTHER" id="PTHR21368">
    <property type="entry name" value="50S RIBOSOMAL PROTEIN L9"/>
    <property type="match status" value="1"/>
</dbReference>
<keyword evidence="4 7" id="KW-0689">Ribosomal protein</keyword>
<dbReference type="InterPro" id="IPR036791">
    <property type="entry name" value="Ribosomal_bL9_C_sf"/>
</dbReference>
<evidence type="ECO:0000256" key="6">
    <source>
        <dbReference type="ARBA" id="ARBA00035292"/>
    </source>
</evidence>
<keyword evidence="5 7" id="KW-0687">Ribonucleoprotein</keyword>
<dbReference type="InterPro" id="IPR000244">
    <property type="entry name" value="Ribosomal_bL9"/>
</dbReference>
<dbReference type="InterPro" id="IPR020594">
    <property type="entry name" value="Ribosomal_bL9_bac/chp"/>
</dbReference>
<dbReference type="Gene3D" id="3.10.430.100">
    <property type="entry name" value="Ribosomal protein L9, C-terminal domain"/>
    <property type="match status" value="1"/>
</dbReference>
<dbReference type="SUPFAM" id="SSF55653">
    <property type="entry name" value="Ribosomal protein L9 C-domain"/>
    <property type="match status" value="1"/>
</dbReference>
<dbReference type="InterPro" id="IPR020069">
    <property type="entry name" value="Ribosomal_bL9_C"/>
</dbReference>
<dbReference type="Pfam" id="PF03948">
    <property type="entry name" value="Ribosomal_L9_C"/>
    <property type="match status" value="1"/>
</dbReference>
<evidence type="ECO:0000256" key="4">
    <source>
        <dbReference type="ARBA" id="ARBA00022980"/>
    </source>
</evidence>
<gene>
    <name evidence="7" type="primary">rplI</name>
    <name evidence="10" type="ORF">SAMN02745124_02552</name>
</gene>
<evidence type="ECO:0000313" key="11">
    <source>
        <dbReference type="Proteomes" id="UP000184139"/>
    </source>
</evidence>
<evidence type="ECO:0000256" key="2">
    <source>
        <dbReference type="ARBA" id="ARBA00022730"/>
    </source>
</evidence>
<comment type="function">
    <text evidence="7">Binds to the 23S rRNA.</text>
</comment>
<protein>
    <recommendedName>
        <fullName evidence="6 7">Large ribosomal subunit protein bL9</fullName>
    </recommendedName>
</protein>
<keyword evidence="3 7" id="KW-0694">RNA-binding</keyword>
<evidence type="ECO:0000256" key="3">
    <source>
        <dbReference type="ARBA" id="ARBA00022884"/>
    </source>
</evidence>
<dbReference type="Gene3D" id="3.40.5.10">
    <property type="entry name" value="Ribosomal protein L9, N-terminal domain"/>
    <property type="match status" value="1"/>
</dbReference>
<proteinExistence type="inferred from homology"/>
<evidence type="ECO:0000256" key="7">
    <source>
        <dbReference type="HAMAP-Rule" id="MF_00503"/>
    </source>
</evidence>
<dbReference type="InterPro" id="IPR036935">
    <property type="entry name" value="Ribosomal_bL9_N_sf"/>
</dbReference>
<dbReference type="EMBL" id="FQXS01000015">
    <property type="protein sequence ID" value="SHH91531.1"/>
    <property type="molecule type" value="Genomic_DNA"/>
</dbReference>
<feature type="domain" description="Ribosomal protein L9" evidence="9">
    <location>
        <begin position="13"/>
        <end position="40"/>
    </location>
</feature>
<feature type="coiled-coil region" evidence="8">
    <location>
        <begin position="44"/>
        <end position="71"/>
    </location>
</feature>
<dbReference type="GO" id="GO:0005840">
    <property type="term" value="C:ribosome"/>
    <property type="evidence" value="ECO:0007669"/>
    <property type="project" value="UniProtKB-KW"/>
</dbReference>
<dbReference type="GO" id="GO:0019843">
    <property type="term" value="F:rRNA binding"/>
    <property type="evidence" value="ECO:0007669"/>
    <property type="project" value="UniProtKB-UniRule"/>
</dbReference>
<dbReference type="HAMAP" id="MF_00503">
    <property type="entry name" value="Ribosomal_bL9"/>
    <property type="match status" value="1"/>
</dbReference>
<dbReference type="Pfam" id="PF01281">
    <property type="entry name" value="Ribosomal_L9_N"/>
    <property type="match status" value="1"/>
</dbReference>
<sequence>MELILKQTIEKLGREGDIIKVKPGYGRNYLLPQGKAVLATPTNLAVLEKHRAEIQARLASEQKQAEAALNKLNGVVLEFDALVGDDDKLFGSISVNDICEKLADKKIVVEKKQVILSEPIKSLGERQVSVKVGFDLFAEITVKVSAQQSDA</sequence>
<evidence type="ECO:0000256" key="8">
    <source>
        <dbReference type="SAM" id="Coils"/>
    </source>
</evidence>
<evidence type="ECO:0000256" key="5">
    <source>
        <dbReference type="ARBA" id="ARBA00023274"/>
    </source>
</evidence>
<reference evidence="10 11" key="1">
    <citation type="submission" date="2016-11" db="EMBL/GenBank/DDBJ databases">
        <authorList>
            <person name="Jaros S."/>
            <person name="Januszkiewicz K."/>
            <person name="Wedrychowicz H."/>
        </authorList>
    </citation>
    <scope>NUCLEOTIDE SEQUENCE [LARGE SCALE GENOMIC DNA]</scope>
    <source>
        <strain evidence="10 11">DSM 9705</strain>
    </source>
</reference>
<comment type="similarity">
    <text evidence="1 7">Belongs to the bacterial ribosomal protein bL9 family.</text>
</comment>
<keyword evidence="2 7" id="KW-0699">rRNA-binding</keyword>
<dbReference type="GO" id="GO:1990904">
    <property type="term" value="C:ribonucleoprotein complex"/>
    <property type="evidence" value="ECO:0007669"/>
    <property type="project" value="UniProtKB-KW"/>
</dbReference>
<dbReference type="STRING" id="1121409.SAMN02745124_02552"/>
<keyword evidence="11" id="KW-1185">Reference proteome</keyword>
<dbReference type="RefSeq" id="WP_073376594.1">
    <property type="nucleotide sequence ID" value="NZ_FQXS01000015.1"/>
</dbReference>
<dbReference type="PROSITE" id="PS00651">
    <property type="entry name" value="RIBOSOMAL_L9"/>
    <property type="match status" value="1"/>
</dbReference>
<dbReference type="OrthoDB" id="9788336at2"/>
<dbReference type="NCBIfam" id="TIGR00158">
    <property type="entry name" value="L9"/>
    <property type="match status" value="1"/>
</dbReference>
<evidence type="ECO:0000256" key="1">
    <source>
        <dbReference type="ARBA" id="ARBA00010605"/>
    </source>
</evidence>
<dbReference type="SUPFAM" id="SSF55658">
    <property type="entry name" value="L9 N-domain-like"/>
    <property type="match status" value="1"/>
</dbReference>